<keyword evidence="7" id="KW-1185">Reference proteome</keyword>
<keyword evidence="1" id="KW-0677">Repeat</keyword>
<dbReference type="InterPro" id="IPR027417">
    <property type="entry name" value="P-loop_NTPase"/>
</dbReference>
<dbReference type="InterPro" id="IPR032675">
    <property type="entry name" value="LRR_dom_sf"/>
</dbReference>
<reference evidence="6" key="1">
    <citation type="submission" date="2024-02" db="EMBL/GenBank/DDBJ databases">
        <authorList>
            <consortium name="ELIXIR-Norway"/>
            <consortium name="Elixir Norway"/>
        </authorList>
    </citation>
    <scope>NUCLEOTIDE SEQUENCE</scope>
</reference>
<name>A0ABP0WTI1_9BRYO</name>
<dbReference type="InterPro" id="IPR058922">
    <property type="entry name" value="WHD_DRP"/>
</dbReference>
<dbReference type="SUPFAM" id="SSF53474">
    <property type="entry name" value="alpha/beta-Hydrolases"/>
    <property type="match status" value="1"/>
</dbReference>
<dbReference type="InterPro" id="IPR055414">
    <property type="entry name" value="LRR_R13L4/SHOC2-like"/>
</dbReference>
<dbReference type="Gene3D" id="1.10.10.10">
    <property type="entry name" value="Winged helix-like DNA-binding domain superfamily/Winged helix DNA-binding domain"/>
    <property type="match status" value="1"/>
</dbReference>
<evidence type="ECO:0008006" key="8">
    <source>
        <dbReference type="Google" id="ProtNLM"/>
    </source>
</evidence>
<dbReference type="SUPFAM" id="SSF52540">
    <property type="entry name" value="P-loop containing nucleoside triphosphate hydrolases"/>
    <property type="match status" value="1"/>
</dbReference>
<dbReference type="Gene3D" id="3.40.50.300">
    <property type="entry name" value="P-loop containing nucleotide triphosphate hydrolases"/>
    <property type="match status" value="1"/>
</dbReference>
<gene>
    <name evidence="6" type="ORF">CSSPJE1EN1_LOCUS15650</name>
</gene>
<evidence type="ECO:0000313" key="6">
    <source>
        <dbReference type="EMBL" id="CAK9270172.1"/>
    </source>
</evidence>
<dbReference type="InterPro" id="IPR029058">
    <property type="entry name" value="AB_hydrolase_fold"/>
</dbReference>
<dbReference type="Gene3D" id="3.80.10.10">
    <property type="entry name" value="Ribonuclease Inhibitor"/>
    <property type="match status" value="2"/>
</dbReference>
<dbReference type="Gene3D" id="3.40.50.1820">
    <property type="entry name" value="alpha/beta hydrolase"/>
    <property type="match status" value="1"/>
</dbReference>
<dbReference type="InterPro" id="IPR002182">
    <property type="entry name" value="NB-ARC"/>
</dbReference>
<dbReference type="SUPFAM" id="SSF52058">
    <property type="entry name" value="L domain-like"/>
    <property type="match status" value="1"/>
</dbReference>
<dbReference type="InterPro" id="IPR042197">
    <property type="entry name" value="Apaf_helical"/>
</dbReference>
<dbReference type="PANTHER" id="PTHR36766:SF30">
    <property type="entry name" value="TIR-NBS TYPE DISEASE RESISTANCE PROTEIN-RELATED"/>
    <property type="match status" value="1"/>
</dbReference>
<sequence length="1029" mass="117385">MLRTSNHFEGFSAGCLYMSWIEPPSMRPIFESYWPVHRLWPPPESNQTTELDVVLFHGLQVTANDSSDAWCSTWTQRGHDDVCWPQEWLPVDLGGAVRIFSTSYNAHVVTSPHYHVSEIADNLIQTLINRRYEWHHPIVLIGHSFGGLVLKSLVVKLKRESTIQNHTDPFSKATAQHAKVFLRNVRGVAFYAVPHAGSINFTEYVNELLRCYNRHHCGIMDNIRPWQRDMEQLSVDFSRIVTENEISIYAFCEGRPMERVGILVEFSSAQRLAGASSYKVEDANHMEVCKPPSKEHPSYTLLLDFIISCQKVERECDQPLQEVHDLPQTTFGLESYVEGVETLVTSEGSDAAPQYVGVWGMGGVGKTLLLQRLYGSPKVHGHFQGAKFIWLTVGQTPDIMALYRRLSEELGLEPKENVNAEDYKLKLHSQFKRKRVFLVLDDVWQDKVFDSLDLAKGKGSVTLLSTRNKSLFKRASPHIEEVQMTPLSKEDSWSLFCVHAFRPPSNVPCELEALAQSMVEECQGLPLALKVIGRAMFGKTSPELQWKPLLMKLRESRMQERTVEEDLYERLKLGYDLLSEDDWHLKDCFLYFAAFAEDFEISFEDILWHWIGVGLVPGNGRDDPRAVAFSLLNKLWRRSFLESNIEVQDIEDLILFKLHDVMRDLAFYILENDGGTPPAKQLYLYRGGQNLKAFPQEWKTTLKQPSKALSLSLHKNNLETLPGRFNAPKLLSLLLGDNPIRFVPASFLSCFPNLRVLDLSNGRFGSLPEELGDLKDLVWLDLSFSSLETLPDAVGKLHMLKVLKLLHCRELEYLPSGVVDLTSLQVLDTLYCGNLTWAEHTPSGMARAESFGHVYRTIRALLEDICGLVALTQLWISGTSGPEKELPHNISALTKLEVLHLDLNLKSVPAEMPYWFIQLQRLGLRDLESLEYLPRSFTRPGAFPALIKFELILPRLVEFPEVDEGALPKLRKLDFFFCSSLGSLPVSLEVLPSLRKLMLYHCAETVEDSCRTNCEKSSIWRRFDIQYDR</sequence>
<proteinExistence type="predicted"/>
<dbReference type="Gene3D" id="1.10.8.430">
    <property type="entry name" value="Helical domain of apoptotic protease-activating factors"/>
    <property type="match status" value="1"/>
</dbReference>
<feature type="domain" description="Disease resistance protein winged helix" evidence="4">
    <location>
        <begin position="595"/>
        <end position="666"/>
    </location>
</feature>
<dbReference type="EMBL" id="OZ020098">
    <property type="protein sequence ID" value="CAK9270172.1"/>
    <property type="molecule type" value="Genomic_DNA"/>
</dbReference>
<dbReference type="Pfam" id="PF23559">
    <property type="entry name" value="WHD_DRP"/>
    <property type="match status" value="1"/>
</dbReference>
<dbReference type="Pfam" id="PF23598">
    <property type="entry name" value="LRR_14"/>
    <property type="match status" value="1"/>
</dbReference>
<keyword evidence="2" id="KW-0611">Plant defense</keyword>
<organism evidence="6 7">
    <name type="scientific">Sphagnum jensenii</name>
    <dbReference type="NCBI Taxonomy" id="128206"/>
    <lineage>
        <taxon>Eukaryota</taxon>
        <taxon>Viridiplantae</taxon>
        <taxon>Streptophyta</taxon>
        <taxon>Embryophyta</taxon>
        <taxon>Bryophyta</taxon>
        <taxon>Sphagnophytina</taxon>
        <taxon>Sphagnopsida</taxon>
        <taxon>Sphagnales</taxon>
        <taxon>Sphagnaceae</taxon>
        <taxon>Sphagnum</taxon>
    </lineage>
</organism>
<dbReference type="PANTHER" id="PTHR36766">
    <property type="entry name" value="PLANT BROAD-SPECTRUM MILDEW RESISTANCE PROTEIN RPW8"/>
    <property type="match status" value="1"/>
</dbReference>
<evidence type="ECO:0000313" key="7">
    <source>
        <dbReference type="Proteomes" id="UP001497444"/>
    </source>
</evidence>
<feature type="domain" description="Disease resistance R13L4/SHOC-2-like LRR" evidence="5">
    <location>
        <begin position="749"/>
        <end position="831"/>
    </location>
</feature>
<feature type="domain" description="NB-ARC" evidence="3">
    <location>
        <begin position="352"/>
        <end position="502"/>
    </location>
</feature>
<evidence type="ECO:0000259" key="4">
    <source>
        <dbReference type="Pfam" id="PF23559"/>
    </source>
</evidence>
<protein>
    <recommendedName>
        <fullName evidence="8">NB-ARC domain-containing protein</fullName>
    </recommendedName>
</protein>
<dbReference type="Proteomes" id="UP001497444">
    <property type="component" value="Chromosome 3"/>
</dbReference>
<dbReference type="InterPro" id="IPR036388">
    <property type="entry name" value="WH-like_DNA-bd_sf"/>
</dbReference>
<dbReference type="Pfam" id="PF00931">
    <property type="entry name" value="NB-ARC"/>
    <property type="match status" value="1"/>
</dbReference>
<accession>A0ABP0WTI1</accession>
<evidence type="ECO:0000256" key="2">
    <source>
        <dbReference type="ARBA" id="ARBA00022821"/>
    </source>
</evidence>
<evidence type="ECO:0000256" key="1">
    <source>
        <dbReference type="ARBA" id="ARBA00022737"/>
    </source>
</evidence>
<evidence type="ECO:0000259" key="5">
    <source>
        <dbReference type="Pfam" id="PF23598"/>
    </source>
</evidence>
<evidence type="ECO:0000259" key="3">
    <source>
        <dbReference type="Pfam" id="PF00931"/>
    </source>
</evidence>
<dbReference type="PRINTS" id="PR00364">
    <property type="entry name" value="DISEASERSIST"/>
</dbReference>